<feature type="compositionally biased region" description="Pro residues" evidence="1">
    <location>
        <begin position="53"/>
        <end position="62"/>
    </location>
</feature>
<protein>
    <submittedName>
        <fullName evidence="2">Uncharacterized protein</fullName>
    </submittedName>
</protein>
<name>M3YU70_MUSPF</name>
<accession>M3YU70</accession>
<sequence length="183" mass="18816">RLHPVPTATAGHPRLGSGPPGPGPTPAPALAAPSSRALGEEAALPGKREDAGQPPPPPPPLESPAAESCLRGGGGRGAGSGRGDETGGGRGTQRPPCAIDGRPLRPGPARLSRPLAPSARAGGEGRTRQVTARRPQPRATLAARSPPRKCGEKEDTLSFLLLPFWGTYLAQYIVTRDLKQKHA</sequence>
<reference evidence="2" key="1">
    <citation type="submission" date="2024-06" db="UniProtKB">
        <authorList>
            <consortium name="Ensembl"/>
        </authorList>
    </citation>
    <scope>IDENTIFICATION</scope>
</reference>
<feature type="compositionally biased region" description="Gly residues" evidence="1">
    <location>
        <begin position="71"/>
        <end position="81"/>
    </location>
</feature>
<dbReference type="EMBL" id="AEYP01025809">
    <property type="status" value="NOT_ANNOTATED_CDS"/>
    <property type="molecule type" value="Genomic_DNA"/>
</dbReference>
<evidence type="ECO:0000313" key="2">
    <source>
        <dbReference type="Ensembl" id="ENSMPUP00000014880.1"/>
    </source>
</evidence>
<dbReference type="InParanoid" id="M3YU70"/>
<feature type="compositionally biased region" description="Low complexity" evidence="1">
    <location>
        <begin position="28"/>
        <end position="37"/>
    </location>
</feature>
<organism evidence="2">
    <name type="scientific">Mustela putorius furo</name>
    <name type="common">European domestic ferret</name>
    <name type="synonym">Mustela furo</name>
    <dbReference type="NCBI Taxonomy" id="9669"/>
    <lineage>
        <taxon>Eukaryota</taxon>
        <taxon>Metazoa</taxon>
        <taxon>Chordata</taxon>
        <taxon>Craniata</taxon>
        <taxon>Vertebrata</taxon>
        <taxon>Euteleostomi</taxon>
        <taxon>Mammalia</taxon>
        <taxon>Eutheria</taxon>
        <taxon>Laurasiatheria</taxon>
        <taxon>Carnivora</taxon>
        <taxon>Caniformia</taxon>
        <taxon>Musteloidea</taxon>
        <taxon>Mustelidae</taxon>
        <taxon>Mustelinae</taxon>
        <taxon>Mustela</taxon>
    </lineage>
</organism>
<dbReference type="HOGENOM" id="CLU_1478361_0_0_1"/>
<dbReference type="AlphaFoldDB" id="M3YU70"/>
<evidence type="ECO:0000256" key="1">
    <source>
        <dbReference type="SAM" id="MobiDB-lite"/>
    </source>
</evidence>
<feature type="region of interest" description="Disordered" evidence="1">
    <location>
        <begin position="1"/>
        <end position="151"/>
    </location>
</feature>
<proteinExistence type="predicted"/>
<dbReference type="Ensembl" id="ENSMPUT00000015116.1">
    <property type="protein sequence ID" value="ENSMPUP00000014880.1"/>
    <property type="gene ID" value="ENSMPUG00000014990.1"/>
</dbReference>